<dbReference type="Pfam" id="PF02954">
    <property type="entry name" value="HTH_8"/>
    <property type="match status" value="1"/>
</dbReference>
<dbReference type="GO" id="GO:0043565">
    <property type="term" value="F:sequence-specific DNA binding"/>
    <property type="evidence" value="ECO:0007669"/>
    <property type="project" value="InterPro"/>
</dbReference>
<name>A0A7T2LN84_9SPHN</name>
<dbReference type="SUPFAM" id="SSF46689">
    <property type="entry name" value="Homeodomain-like"/>
    <property type="match status" value="1"/>
</dbReference>
<keyword evidence="5 17" id="KW-0597">Phosphoprotein</keyword>
<dbReference type="PANTHER" id="PTHR32071">
    <property type="entry name" value="TRANSCRIPTIONAL REGULATORY PROTEIN"/>
    <property type="match status" value="1"/>
</dbReference>
<dbReference type="SUPFAM" id="SSF52172">
    <property type="entry name" value="CheY-like"/>
    <property type="match status" value="1"/>
</dbReference>
<keyword evidence="9" id="KW-0805">Transcription regulation</keyword>
<evidence type="ECO:0000256" key="12">
    <source>
        <dbReference type="ARBA" id="ARBA00023163"/>
    </source>
</evidence>
<dbReference type="GO" id="GO:0005737">
    <property type="term" value="C:cytoplasm"/>
    <property type="evidence" value="ECO:0007669"/>
    <property type="project" value="UniProtKB-SubCell"/>
</dbReference>
<dbReference type="Gene3D" id="3.40.50.300">
    <property type="entry name" value="P-loop containing nucleotide triphosphate hydrolases"/>
    <property type="match status" value="1"/>
</dbReference>
<dbReference type="RefSeq" id="WP_200972968.1">
    <property type="nucleotide sequence ID" value="NZ_CP065592.1"/>
</dbReference>
<evidence type="ECO:0000256" key="2">
    <source>
        <dbReference type="ARBA" id="ARBA00019059"/>
    </source>
</evidence>
<dbReference type="Gene3D" id="1.10.10.60">
    <property type="entry name" value="Homeodomain-like"/>
    <property type="match status" value="1"/>
</dbReference>
<evidence type="ECO:0000256" key="17">
    <source>
        <dbReference type="PROSITE-ProRule" id="PRU00169"/>
    </source>
</evidence>
<evidence type="ECO:0000256" key="15">
    <source>
        <dbReference type="ARBA" id="ARBA00031910"/>
    </source>
</evidence>
<evidence type="ECO:0000259" key="18">
    <source>
        <dbReference type="PROSITE" id="PS50045"/>
    </source>
</evidence>
<evidence type="ECO:0000313" key="20">
    <source>
        <dbReference type="EMBL" id="QPQ56108.1"/>
    </source>
</evidence>
<evidence type="ECO:0000256" key="6">
    <source>
        <dbReference type="ARBA" id="ARBA00022741"/>
    </source>
</evidence>
<reference evidence="20 21" key="1">
    <citation type="submission" date="2020-11" db="EMBL/GenBank/DDBJ databases">
        <title>Genome seq and assembly of Sphingosinicella sp.</title>
        <authorList>
            <person name="Chhetri G."/>
        </authorList>
    </citation>
    <scope>NUCLEOTIDE SEQUENCE [LARGE SCALE GENOMIC DNA]</scope>
    <source>
        <strain evidence="20 21">UDD2</strain>
    </source>
</reference>
<dbReference type="Proteomes" id="UP000594873">
    <property type="component" value="Chromosome"/>
</dbReference>
<evidence type="ECO:0000256" key="11">
    <source>
        <dbReference type="ARBA" id="ARBA00023159"/>
    </source>
</evidence>
<dbReference type="InterPro" id="IPR058031">
    <property type="entry name" value="AAA_lid_NorR"/>
</dbReference>
<feature type="domain" description="Response regulatory" evidence="19">
    <location>
        <begin position="14"/>
        <end position="130"/>
    </location>
</feature>
<dbReference type="Pfam" id="PF00072">
    <property type="entry name" value="Response_reg"/>
    <property type="match status" value="1"/>
</dbReference>
<keyword evidence="13" id="KW-0535">Nitrogen fixation</keyword>
<dbReference type="PROSITE" id="PS50045">
    <property type="entry name" value="SIGMA54_INTERACT_4"/>
    <property type="match status" value="1"/>
</dbReference>
<dbReference type="PROSITE" id="PS50110">
    <property type="entry name" value="RESPONSE_REGULATORY"/>
    <property type="match status" value="1"/>
</dbReference>
<sequence length="490" mass="51899">MTVQTAITAETPRCLLFVGDDAAQKRIVTATAARAGWWVIGALDGDAAAALLADPDNADIGAVLVDRWETGGNGALLNRVRHMRPNIPVMILADSACTAQAVEAMRAGASDYFTKPLVPDRLLASLHAAADRRKGEGELRFLSGKLAQPLEFENIVGSSPEFRAALAVAAKAARSRVPVLIEGERGTGKELTARAIHHAGPRRKKPFVLIDCAAVAPGHVESALFGHEQGAFPGAFTRKAGAFENADGGTLFLENIDYLAPDTQAKVAKAVASGQIERVGGTAPISTDVRLIASIAQRLQGDAAAGLFDETLYAAFGAVHVFLPPLRSRNSDIPALSRHLLLRISEQPGMRTLTIADDALGVLMSYGWPGNVQQLQNVLFRAAILSRGDALTAADFPHIRHESTFNRRAADLGTGGSAVTPAPSAVTGNPGITLFLPDGHLRPLEDIEADVVRLAIGHYRGRMTEVARRLGIGRSTLYRKLGELGIIDAA</sequence>
<comment type="subcellular location">
    <subcellularLocation>
        <location evidence="1">Cytoplasm</location>
    </subcellularLocation>
</comment>
<evidence type="ECO:0000256" key="9">
    <source>
        <dbReference type="ARBA" id="ARBA00023015"/>
    </source>
</evidence>
<dbReference type="InterPro" id="IPR002197">
    <property type="entry name" value="HTH_Fis"/>
</dbReference>
<dbReference type="Pfam" id="PF00158">
    <property type="entry name" value="Sigma54_activat"/>
    <property type="match status" value="1"/>
</dbReference>
<dbReference type="KEGG" id="sflv:IC614_05950"/>
<dbReference type="SMART" id="SM00382">
    <property type="entry name" value="AAA"/>
    <property type="match status" value="1"/>
</dbReference>
<evidence type="ECO:0000256" key="8">
    <source>
        <dbReference type="ARBA" id="ARBA00023012"/>
    </source>
</evidence>
<evidence type="ECO:0000256" key="7">
    <source>
        <dbReference type="ARBA" id="ARBA00022840"/>
    </source>
</evidence>
<dbReference type="GO" id="GO:0005524">
    <property type="term" value="F:ATP binding"/>
    <property type="evidence" value="ECO:0007669"/>
    <property type="project" value="UniProtKB-KW"/>
</dbReference>
<gene>
    <name evidence="20" type="ORF">IC614_05950</name>
</gene>
<keyword evidence="21" id="KW-1185">Reference proteome</keyword>
<dbReference type="InterPro" id="IPR027417">
    <property type="entry name" value="P-loop_NTPase"/>
</dbReference>
<dbReference type="SMART" id="SM00448">
    <property type="entry name" value="REC"/>
    <property type="match status" value="1"/>
</dbReference>
<dbReference type="GO" id="GO:0000160">
    <property type="term" value="P:phosphorelay signal transduction system"/>
    <property type="evidence" value="ECO:0007669"/>
    <property type="project" value="UniProtKB-KW"/>
</dbReference>
<protein>
    <recommendedName>
        <fullName evidence="2">DNA-binding transcriptional regulator NtrC</fullName>
    </recommendedName>
    <alternativeName>
        <fullName evidence="14">Nitrogen regulation protein NR(I)</fullName>
    </alternativeName>
    <alternativeName>
        <fullName evidence="15">Nitrogen regulator I</fullName>
    </alternativeName>
</protein>
<dbReference type="Pfam" id="PF25601">
    <property type="entry name" value="AAA_lid_14"/>
    <property type="match status" value="1"/>
</dbReference>
<dbReference type="Gene3D" id="3.40.50.2300">
    <property type="match status" value="1"/>
</dbReference>
<dbReference type="GO" id="GO:0006355">
    <property type="term" value="P:regulation of DNA-templated transcription"/>
    <property type="evidence" value="ECO:0007669"/>
    <property type="project" value="InterPro"/>
</dbReference>
<feature type="domain" description="Sigma-54 factor interaction" evidence="18">
    <location>
        <begin position="155"/>
        <end position="384"/>
    </location>
</feature>
<evidence type="ECO:0000256" key="4">
    <source>
        <dbReference type="ARBA" id="ARBA00022491"/>
    </source>
</evidence>
<evidence type="ECO:0000259" key="19">
    <source>
        <dbReference type="PROSITE" id="PS50110"/>
    </source>
</evidence>
<dbReference type="SUPFAM" id="SSF52540">
    <property type="entry name" value="P-loop containing nucleoside triphosphate hydrolases"/>
    <property type="match status" value="1"/>
</dbReference>
<dbReference type="InterPro" id="IPR001789">
    <property type="entry name" value="Sig_transdc_resp-reg_receiver"/>
</dbReference>
<dbReference type="InterPro" id="IPR009057">
    <property type="entry name" value="Homeodomain-like_sf"/>
</dbReference>
<dbReference type="Gene3D" id="1.10.8.60">
    <property type="match status" value="1"/>
</dbReference>
<accession>A0A7T2LN84</accession>
<evidence type="ECO:0000256" key="13">
    <source>
        <dbReference type="ARBA" id="ARBA00023231"/>
    </source>
</evidence>
<dbReference type="AlphaFoldDB" id="A0A7T2LN84"/>
<dbReference type="FunFam" id="3.40.50.300:FF:000006">
    <property type="entry name" value="DNA-binding transcriptional regulator NtrC"/>
    <property type="match status" value="1"/>
</dbReference>
<evidence type="ECO:0000256" key="10">
    <source>
        <dbReference type="ARBA" id="ARBA00023125"/>
    </source>
</evidence>
<keyword evidence="8" id="KW-0902">Two-component regulatory system</keyword>
<evidence type="ECO:0000256" key="1">
    <source>
        <dbReference type="ARBA" id="ARBA00004496"/>
    </source>
</evidence>
<keyword evidence="6" id="KW-0547">Nucleotide-binding</keyword>
<proteinExistence type="predicted"/>
<evidence type="ECO:0000313" key="21">
    <source>
        <dbReference type="Proteomes" id="UP000594873"/>
    </source>
</evidence>
<keyword evidence="7" id="KW-0067">ATP-binding</keyword>
<keyword evidence="3" id="KW-0963">Cytoplasm</keyword>
<evidence type="ECO:0000256" key="14">
    <source>
        <dbReference type="ARBA" id="ARBA00029881"/>
    </source>
</evidence>
<dbReference type="InterPro" id="IPR003593">
    <property type="entry name" value="AAA+_ATPase"/>
</dbReference>
<dbReference type="EMBL" id="CP065592">
    <property type="protein sequence ID" value="QPQ56108.1"/>
    <property type="molecule type" value="Genomic_DNA"/>
</dbReference>
<organism evidence="20 21">
    <name type="scientific">Allosphingosinicella flava</name>
    <dbReference type="NCBI Taxonomy" id="2771430"/>
    <lineage>
        <taxon>Bacteria</taxon>
        <taxon>Pseudomonadati</taxon>
        <taxon>Pseudomonadota</taxon>
        <taxon>Alphaproteobacteria</taxon>
        <taxon>Sphingomonadales</taxon>
        <taxon>Sphingomonadaceae</taxon>
        <taxon>Allosphingosinicella</taxon>
    </lineage>
</organism>
<dbReference type="CDD" id="cd00009">
    <property type="entry name" value="AAA"/>
    <property type="match status" value="1"/>
</dbReference>
<dbReference type="PRINTS" id="PR01590">
    <property type="entry name" value="HTHFIS"/>
</dbReference>
<dbReference type="InterPro" id="IPR011006">
    <property type="entry name" value="CheY-like_superfamily"/>
</dbReference>
<keyword evidence="10" id="KW-0238">DNA-binding</keyword>
<comment type="function">
    <text evidence="16">Member of the two-component regulatory system NtrB/NtrC, which controls expression of the nitrogen-regulated (ntr) genes in response to nitrogen limitation. Phosphorylated NtrC binds directly to DNA and stimulates the formation of open promoter-sigma54-RNA polymerase complexes.</text>
</comment>
<evidence type="ECO:0000256" key="3">
    <source>
        <dbReference type="ARBA" id="ARBA00022490"/>
    </source>
</evidence>
<evidence type="ECO:0000256" key="16">
    <source>
        <dbReference type="ARBA" id="ARBA00043886"/>
    </source>
</evidence>
<keyword evidence="4" id="KW-0678">Repressor</keyword>
<keyword evidence="12" id="KW-0804">Transcription</keyword>
<dbReference type="InterPro" id="IPR002078">
    <property type="entry name" value="Sigma_54_int"/>
</dbReference>
<dbReference type="PANTHER" id="PTHR32071:SF95">
    <property type="entry name" value="DNA-BINDING TRANSCRIPTIONAL REGULATOR NTRC"/>
    <property type="match status" value="1"/>
</dbReference>
<keyword evidence="11" id="KW-0010">Activator</keyword>
<feature type="modified residue" description="4-aspartylphosphate" evidence="17">
    <location>
        <position position="66"/>
    </location>
</feature>
<evidence type="ECO:0000256" key="5">
    <source>
        <dbReference type="ARBA" id="ARBA00022553"/>
    </source>
</evidence>